<protein>
    <submittedName>
        <fullName evidence="1">Dipeptidase</fullName>
    </submittedName>
</protein>
<reference evidence="1" key="1">
    <citation type="journal article" date="2021" name="PeerJ">
        <title>Extensive microbial diversity within the chicken gut microbiome revealed by metagenomics and culture.</title>
        <authorList>
            <person name="Gilroy R."/>
            <person name="Ravi A."/>
            <person name="Getino M."/>
            <person name="Pursley I."/>
            <person name="Horton D.L."/>
            <person name="Alikhan N.F."/>
            <person name="Baker D."/>
            <person name="Gharbi K."/>
            <person name="Hall N."/>
            <person name="Watson M."/>
            <person name="Adriaenssens E.M."/>
            <person name="Foster-Nyarko E."/>
            <person name="Jarju S."/>
            <person name="Secka A."/>
            <person name="Antonio M."/>
            <person name="Oren A."/>
            <person name="Chaudhuri R.R."/>
            <person name="La Ragione R."/>
            <person name="Hildebrand F."/>
            <person name="Pallen M.J."/>
        </authorList>
    </citation>
    <scope>NUCLEOTIDE SEQUENCE</scope>
    <source>
        <strain evidence="1">CHK165-2605</strain>
    </source>
</reference>
<dbReference type="PANTHER" id="PTHR10443:SF12">
    <property type="entry name" value="DIPEPTIDASE"/>
    <property type="match status" value="1"/>
</dbReference>
<dbReference type="PROSITE" id="PS51365">
    <property type="entry name" value="RENAL_DIPEPTIDASE_2"/>
    <property type="match status" value="1"/>
</dbReference>
<dbReference type="EMBL" id="DWWI01000087">
    <property type="protein sequence ID" value="HJC42868.1"/>
    <property type="molecule type" value="Genomic_DNA"/>
</dbReference>
<reference evidence="1" key="2">
    <citation type="submission" date="2021-04" db="EMBL/GenBank/DDBJ databases">
        <authorList>
            <person name="Gilroy R."/>
        </authorList>
    </citation>
    <scope>NUCLEOTIDE SEQUENCE</scope>
    <source>
        <strain evidence="1">CHK165-2605</strain>
    </source>
</reference>
<evidence type="ECO:0000313" key="1">
    <source>
        <dbReference type="EMBL" id="HJC42868.1"/>
    </source>
</evidence>
<dbReference type="Pfam" id="PF01244">
    <property type="entry name" value="Peptidase_M19"/>
    <property type="match status" value="1"/>
</dbReference>
<comment type="caution">
    <text evidence="1">The sequence shown here is derived from an EMBL/GenBank/DDBJ whole genome shotgun (WGS) entry which is preliminary data.</text>
</comment>
<organism evidence="1 2">
    <name type="scientific">Candidatus Mediterraneibacter gallistercoris</name>
    <dbReference type="NCBI Taxonomy" id="2838671"/>
    <lineage>
        <taxon>Bacteria</taxon>
        <taxon>Bacillati</taxon>
        <taxon>Bacillota</taxon>
        <taxon>Clostridia</taxon>
        <taxon>Lachnospirales</taxon>
        <taxon>Lachnospiraceae</taxon>
        <taxon>Mediterraneibacter</taxon>
    </lineage>
</organism>
<evidence type="ECO:0000313" key="2">
    <source>
        <dbReference type="Proteomes" id="UP000823895"/>
    </source>
</evidence>
<dbReference type="GO" id="GO:0070573">
    <property type="term" value="F:metallodipeptidase activity"/>
    <property type="evidence" value="ECO:0007669"/>
    <property type="project" value="InterPro"/>
</dbReference>
<proteinExistence type="predicted"/>
<dbReference type="InterPro" id="IPR032466">
    <property type="entry name" value="Metal_Hydrolase"/>
</dbReference>
<dbReference type="PANTHER" id="PTHR10443">
    <property type="entry name" value="MICROSOMAL DIPEPTIDASE"/>
    <property type="match status" value="1"/>
</dbReference>
<accession>A0A9D2T0R7</accession>
<name>A0A9D2T0R7_9FIRM</name>
<dbReference type="InterPro" id="IPR008257">
    <property type="entry name" value="Pept_M19"/>
</dbReference>
<dbReference type="GO" id="GO:0006508">
    <property type="term" value="P:proteolysis"/>
    <property type="evidence" value="ECO:0007669"/>
    <property type="project" value="InterPro"/>
</dbReference>
<sequence length="348" mass="39286">MKWIDMHCDTLSEIIKTKEKDKNTKESLHRNHLCVDAERLSSSESVAQFFACYVNAAEYGTPIMQITHQKEFPVRREDGQRWDEAYEAILKMIGEAHCEEDQELFFARTVEELCVPGKETGTSEKERTAGILTVEEGGVLNGSLSRLDELYEKGVRLVTLTWNYENCIGYPNSRDRNIMEKGLTDFGIWTVERMNELGMIVDVSHLSDGGFWDCIRYSSFPVTASHSNARSLCRHPRNLSDEMLRALGENGGAAGLNFYSEFLREKSGASPADIAEHTAWMISKGGEDTVALGTDFDGFAQDSLPAGIQGVQDMEKVWDAMRKKGITPRQIDKIAYGNIMRVMRTVWK</sequence>
<dbReference type="CDD" id="cd01301">
    <property type="entry name" value="rDP_like"/>
    <property type="match status" value="1"/>
</dbReference>
<gene>
    <name evidence="1" type="ORF">H9756_04180</name>
</gene>
<dbReference type="SUPFAM" id="SSF51556">
    <property type="entry name" value="Metallo-dependent hydrolases"/>
    <property type="match status" value="1"/>
</dbReference>
<dbReference type="Proteomes" id="UP000823895">
    <property type="component" value="Unassembled WGS sequence"/>
</dbReference>
<dbReference type="AlphaFoldDB" id="A0A9D2T0R7"/>
<dbReference type="Gene3D" id="3.20.20.140">
    <property type="entry name" value="Metal-dependent hydrolases"/>
    <property type="match status" value="1"/>
</dbReference>